<dbReference type="Proteomes" id="UP000218231">
    <property type="component" value="Unassembled WGS sequence"/>
</dbReference>
<dbReference type="SUPFAM" id="SSF56349">
    <property type="entry name" value="DNA breaking-rejoining enzymes"/>
    <property type="match status" value="1"/>
</dbReference>
<dbReference type="AlphaFoldDB" id="A0A2A2KG97"/>
<dbReference type="OrthoDB" id="5965134at2759"/>
<dbReference type="GO" id="GO:0003677">
    <property type="term" value="F:DNA binding"/>
    <property type="evidence" value="ECO:0007669"/>
    <property type="project" value="UniProtKB-KW"/>
</dbReference>
<dbReference type="InterPro" id="IPR013762">
    <property type="entry name" value="Integrase-like_cat_sf"/>
</dbReference>
<dbReference type="PROSITE" id="PS51900">
    <property type="entry name" value="CB"/>
    <property type="match status" value="1"/>
</dbReference>
<evidence type="ECO:0000259" key="4">
    <source>
        <dbReference type="PROSITE" id="PS51900"/>
    </source>
</evidence>
<evidence type="ECO:0000256" key="1">
    <source>
        <dbReference type="ARBA" id="ARBA00023125"/>
    </source>
</evidence>
<evidence type="ECO:0000259" key="3">
    <source>
        <dbReference type="PROSITE" id="PS51898"/>
    </source>
</evidence>
<accession>A0A2A2KG97</accession>
<evidence type="ECO:0000313" key="6">
    <source>
        <dbReference type="Proteomes" id="UP000218231"/>
    </source>
</evidence>
<dbReference type="Gene3D" id="1.10.150.130">
    <property type="match status" value="1"/>
</dbReference>
<dbReference type="CDD" id="cd00799">
    <property type="entry name" value="INT_Cre_C"/>
    <property type="match status" value="1"/>
</dbReference>
<reference evidence="5 6" key="1">
    <citation type="journal article" date="2017" name="Curr. Biol.">
        <title>Genome architecture and evolution of a unichromosomal asexual nematode.</title>
        <authorList>
            <person name="Fradin H."/>
            <person name="Zegar C."/>
            <person name="Gutwein M."/>
            <person name="Lucas J."/>
            <person name="Kovtun M."/>
            <person name="Corcoran D."/>
            <person name="Baugh L.R."/>
            <person name="Kiontke K."/>
            <person name="Gunsalus K."/>
            <person name="Fitch D.H."/>
            <person name="Piano F."/>
        </authorList>
    </citation>
    <scope>NUCLEOTIDE SEQUENCE [LARGE SCALE GENOMIC DNA]</scope>
    <source>
        <strain evidence="5">PF1309</strain>
    </source>
</reference>
<dbReference type="InterPro" id="IPR010998">
    <property type="entry name" value="Integrase_recombinase_N"/>
</dbReference>
<dbReference type="InterPro" id="IPR011010">
    <property type="entry name" value="DNA_brk_join_enz"/>
</dbReference>
<keyword evidence="2" id="KW-0233">DNA recombination</keyword>
<sequence length="344" mass="36448">MMVRQRLISDAIIPVVHDDRQVLAMPIPLQPALPAVLDAKIERAAAYAKAARSTATRRAYESDWAIFAAWCDAHGLAALPASPDVVAVFASDQAAAGLNPSTINRRVAAIGHQHRAAGFPAPTALPTAERLAEVLAGIRAEHGGAKRRKAPADATALRNMLAAIEGDGLRAVRDRAILAIGMAAALRRSEIVALEVGHVGIVPEGLRLTIARSKTDRAGEGAVIAIPEGTRIRPKALLLAWMAAAGHGEGALFRRLSRKDALTDAAMSDRAIARLVQTHAAAAGYDPTQFGGHSLRAGFITEGAAQGATIFKLQEVSRHKSVQVLSDYVRNAELFKDHAGQRFL</sequence>
<dbReference type="InterPro" id="IPR002104">
    <property type="entry name" value="Integrase_catalytic"/>
</dbReference>
<dbReference type="PANTHER" id="PTHR34605:SF4">
    <property type="entry name" value="DNA ADENINE METHYLTRANSFERASE"/>
    <property type="match status" value="1"/>
</dbReference>
<dbReference type="PANTHER" id="PTHR34605">
    <property type="entry name" value="PHAGE_INTEGRASE DOMAIN-CONTAINING PROTEIN"/>
    <property type="match status" value="1"/>
</dbReference>
<evidence type="ECO:0008006" key="7">
    <source>
        <dbReference type="Google" id="ProtNLM"/>
    </source>
</evidence>
<feature type="domain" description="Tyr recombinase" evidence="3">
    <location>
        <begin position="147"/>
        <end position="344"/>
    </location>
</feature>
<evidence type="ECO:0000313" key="5">
    <source>
        <dbReference type="EMBL" id="PAV72902.1"/>
    </source>
</evidence>
<dbReference type="STRING" id="2018661.A0A2A2KG97"/>
<name>A0A2A2KG97_9BILA</name>
<proteinExistence type="predicted"/>
<dbReference type="Pfam" id="PF00589">
    <property type="entry name" value="Phage_integrase"/>
    <property type="match status" value="1"/>
</dbReference>
<dbReference type="PROSITE" id="PS51898">
    <property type="entry name" value="TYR_RECOMBINASE"/>
    <property type="match status" value="1"/>
</dbReference>
<dbReference type="SUPFAM" id="SSF47823">
    <property type="entry name" value="lambda integrase-like, N-terminal domain"/>
    <property type="match status" value="1"/>
</dbReference>
<dbReference type="GO" id="GO:0006310">
    <property type="term" value="P:DNA recombination"/>
    <property type="evidence" value="ECO:0007669"/>
    <property type="project" value="UniProtKB-KW"/>
</dbReference>
<protein>
    <recommendedName>
        <fullName evidence="7">Tyr recombinase domain-containing protein</fullName>
    </recommendedName>
</protein>
<organism evidence="5 6">
    <name type="scientific">Diploscapter pachys</name>
    <dbReference type="NCBI Taxonomy" id="2018661"/>
    <lineage>
        <taxon>Eukaryota</taxon>
        <taxon>Metazoa</taxon>
        <taxon>Ecdysozoa</taxon>
        <taxon>Nematoda</taxon>
        <taxon>Chromadorea</taxon>
        <taxon>Rhabditida</taxon>
        <taxon>Rhabditina</taxon>
        <taxon>Rhabditomorpha</taxon>
        <taxon>Rhabditoidea</taxon>
        <taxon>Rhabditidae</taxon>
        <taxon>Diploscapter</taxon>
    </lineage>
</organism>
<dbReference type="EMBL" id="LIAE01008681">
    <property type="protein sequence ID" value="PAV72902.1"/>
    <property type="molecule type" value="Genomic_DNA"/>
</dbReference>
<dbReference type="Gene3D" id="1.10.443.10">
    <property type="entry name" value="Intergrase catalytic core"/>
    <property type="match status" value="1"/>
</dbReference>
<evidence type="ECO:0000256" key="2">
    <source>
        <dbReference type="ARBA" id="ARBA00023172"/>
    </source>
</evidence>
<keyword evidence="1" id="KW-0238">DNA-binding</keyword>
<gene>
    <name evidence="5" type="ORF">WR25_21019</name>
</gene>
<comment type="caution">
    <text evidence="5">The sequence shown here is derived from an EMBL/GenBank/DDBJ whole genome shotgun (WGS) entry which is preliminary data.</text>
</comment>
<dbReference type="InterPro" id="IPR044068">
    <property type="entry name" value="CB"/>
</dbReference>
<dbReference type="InterPro" id="IPR052925">
    <property type="entry name" value="Phage_Integrase-like_Recomb"/>
</dbReference>
<feature type="domain" description="Core-binding (CB)" evidence="4">
    <location>
        <begin position="31"/>
        <end position="118"/>
    </location>
</feature>
<keyword evidence="6" id="KW-1185">Reference proteome</keyword>
<dbReference type="GO" id="GO:0015074">
    <property type="term" value="P:DNA integration"/>
    <property type="evidence" value="ECO:0007669"/>
    <property type="project" value="InterPro"/>
</dbReference>